<evidence type="ECO:0000313" key="2">
    <source>
        <dbReference type="Proteomes" id="UP000030643"/>
    </source>
</evidence>
<name>A0A069CWE1_WEIOS</name>
<dbReference type="eggNOG" id="ENOG50308GS">
    <property type="taxonomic scope" value="Bacteria"/>
</dbReference>
<dbReference type="RefSeq" id="WP_052348597.1">
    <property type="nucleotide sequence ID" value="NZ_DF820494.1"/>
</dbReference>
<dbReference type="AlphaFoldDB" id="A0A069CWE1"/>
<dbReference type="EMBL" id="DF820494">
    <property type="protein sequence ID" value="GAK31548.1"/>
    <property type="molecule type" value="Genomic_DNA"/>
</dbReference>
<accession>A0A069CWE1</accession>
<dbReference type="OrthoDB" id="2145749at2"/>
<reference evidence="2" key="1">
    <citation type="journal article" date="2014" name="Genome Announc.">
        <title>Draft genome sequence of Weissella oryzae SG25T, isolated from fermented rice grains.</title>
        <authorList>
            <person name="Tanizawa Y."/>
            <person name="Fujisawa T."/>
            <person name="Mochizuki T."/>
            <person name="Kaminuma E."/>
            <person name="Suzuki Y."/>
            <person name="Nakamura Y."/>
            <person name="Tohno M."/>
        </authorList>
    </citation>
    <scope>NUCLEOTIDE SEQUENCE [LARGE SCALE GENOMIC DNA]</scope>
    <source>
        <strain evidence="2">DSM 25784 / JCM 18191 / LMG 30913 / SG25</strain>
    </source>
</reference>
<keyword evidence="2" id="KW-1185">Reference proteome</keyword>
<gene>
    <name evidence="1" type="ORF">WOSG25_110260</name>
</gene>
<proteinExistence type="predicted"/>
<dbReference type="STRING" id="1329250.WOSG25_110260"/>
<evidence type="ECO:0000313" key="1">
    <source>
        <dbReference type="EMBL" id="GAK31548.1"/>
    </source>
</evidence>
<organism evidence="1 2">
    <name type="scientific">Weissella oryzae (strain DSM 25784 / JCM 18191 / LMG 30913 / SG25)</name>
    <dbReference type="NCBI Taxonomy" id="1329250"/>
    <lineage>
        <taxon>Bacteria</taxon>
        <taxon>Bacillati</taxon>
        <taxon>Bacillota</taxon>
        <taxon>Bacilli</taxon>
        <taxon>Lactobacillales</taxon>
        <taxon>Lactobacillaceae</taxon>
        <taxon>Weissella</taxon>
    </lineage>
</organism>
<protein>
    <submittedName>
        <fullName evidence="1">Uncharacterized protein</fullName>
    </submittedName>
</protein>
<dbReference type="Proteomes" id="UP000030643">
    <property type="component" value="Unassembled WGS sequence"/>
</dbReference>
<sequence>MAFRTKDSKKKAKVTSELFNQIKLAVNTREKFELTQFIAYKKIYRDRENVVELNNDLGFITFLNIPGRDLDFINSEGTEGAAEVIAQYHRFLNVYLDDWDVIISQLPADTTEQKLAWLDLQNRIDQELAQIQDQRLYDQALARRQFATEQIQIAINVGEQITHQDYTAVVHGNSISSVLEKRERFMQEAANSLSPTPMKYERIMMLLRQLNNPTENIEAGGVDE</sequence>